<name>A0A9Q8SXY0_9PEZI</name>
<dbReference type="GeneID" id="73345054"/>
<accession>A0A9Q8SXY0</accession>
<dbReference type="RefSeq" id="XP_049147189.1">
    <property type="nucleotide sequence ID" value="XM_049290044.1"/>
</dbReference>
<gene>
    <name evidence="1" type="ORF">CLUP02_11075</name>
</gene>
<sequence>MNVDDHGPNSVPNRKDKMFLKLGGKRVVPTLESLPVVRLARCKLSSRVWIRIRAEVLWVLIFQVLALEMLEFIAFRYHQCVVISLGVQRGVFEPPLERESSISGLDIQYLSWSTAPLAPIFPLTPSEKVQSKPPPSKRNPIVGLPEHTGCLVSFPVYI</sequence>
<protein>
    <submittedName>
        <fullName evidence="1">Uncharacterized protein</fullName>
    </submittedName>
</protein>
<dbReference type="KEGG" id="clup:CLUP02_11075"/>
<reference evidence="1" key="1">
    <citation type="journal article" date="2021" name="Mol. Plant Microbe Interact.">
        <title>Complete Genome Sequence of the Plant-Pathogenic Fungus Colletotrichum lupini.</title>
        <authorList>
            <person name="Baroncelli R."/>
            <person name="Pensec F."/>
            <person name="Da Lio D."/>
            <person name="Boufleur T."/>
            <person name="Vicente I."/>
            <person name="Sarrocco S."/>
            <person name="Picot A."/>
            <person name="Baraldi E."/>
            <person name="Sukno S."/>
            <person name="Thon M."/>
            <person name="Le Floch G."/>
        </authorList>
    </citation>
    <scope>NUCLEOTIDE SEQUENCE</scope>
    <source>
        <strain evidence="1">IMI 504893</strain>
    </source>
</reference>
<evidence type="ECO:0000313" key="1">
    <source>
        <dbReference type="EMBL" id="UQC85576.1"/>
    </source>
</evidence>
<dbReference type="Proteomes" id="UP000830671">
    <property type="component" value="Chromosome 5"/>
</dbReference>
<keyword evidence="2" id="KW-1185">Reference proteome</keyword>
<organism evidence="1 2">
    <name type="scientific">Colletotrichum lupini</name>
    <dbReference type="NCBI Taxonomy" id="145971"/>
    <lineage>
        <taxon>Eukaryota</taxon>
        <taxon>Fungi</taxon>
        <taxon>Dikarya</taxon>
        <taxon>Ascomycota</taxon>
        <taxon>Pezizomycotina</taxon>
        <taxon>Sordariomycetes</taxon>
        <taxon>Hypocreomycetidae</taxon>
        <taxon>Glomerellales</taxon>
        <taxon>Glomerellaceae</taxon>
        <taxon>Colletotrichum</taxon>
        <taxon>Colletotrichum acutatum species complex</taxon>
    </lineage>
</organism>
<proteinExistence type="predicted"/>
<evidence type="ECO:0000313" key="2">
    <source>
        <dbReference type="Proteomes" id="UP000830671"/>
    </source>
</evidence>
<dbReference type="AlphaFoldDB" id="A0A9Q8SXY0"/>
<dbReference type="EMBL" id="CP019477">
    <property type="protein sequence ID" value="UQC85576.1"/>
    <property type="molecule type" value="Genomic_DNA"/>
</dbReference>